<evidence type="ECO:0000313" key="3">
    <source>
        <dbReference type="EMBL" id="OJA12312.1"/>
    </source>
</evidence>
<feature type="chain" id="PRO_5013357914" description="HAT C-terminal dimerisation domain-containing protein" evidence="2">
    <location>
        <begin position="30"/>
        <end position="187"/>
    </location>
</feature>
<evidence type="ECO:0000256" key="2">
    <source>
        <dbReference type="SAM" id="SignalP"/>
    </source>
</evidence>
<feature type="region of interest" description="Disordered" evidence="1">
    <location>
        <begin position="155"/>
        <end position="187"/>
    </location>
</feature>
<dbReference type="InterPro" id="IPR012337">
    <property type="entry name" value="RNaseH-like_sf"/>
</dbReference>
<name>A0A1J8QG25_9AGAM</name>
<dbReference type="EMBL" id="LVVM01004707">
    <property type="protein sequence ID" value="OJA12312.1"/>
    <property type="molecule type" value="Genomic_DNA"/>
</dbReference>
<feature type="compositionally biased region" description="Polar residues" evidence="1">
    <location>
        <begin position="173"/>
        <end position="187"/>
    </location>
</feature>
<evidence type="ECO:0000313" key="4">
    <source>
        <dbReference type="Proteomes" id="UP000183567"/>
    </source>
</evidence>
<dbReference type="SUPFAM" id="SSF53098">
    <property type="entry name" value="Ribonuclease H-like"/>
    <property type="match status" value="1"/>
</dbReference>
<evidence type="ECO:0008006" key="5">
    <source>
        <dbReference type="Google" id="ProtNLM"/>
    </source>
</evidence>
<dbReference type="AlphaFoldDB" id="A0A1J8QG25"/>
<dbReference type="OrthoDB" id="2689137at2759"/>
<dbReference type="STRING" id="180088.A0A1J8QG25"/>
<comment type="caution">
    <text evidence="3">The sequence shown here is derived from an EMBL/GenBank/DDBJ whole genome shotgun (WGS) entry which is preliminary data.</text>
</comment>
<proteinExistence type="predicted"/>
<feature type="signal peptide" evidence="2">
    <location>
        <begin position="1"/>
        <end position="29"/>
    </location>
</feature>
<accession>A0A1J8QG25</accession>
<evidence type="ECO:0000256" key="1">
    <source>
        <dbReference type="SAM" id="MobiDB-lite"/>
    </source>
</evidence>
<keyword evidence="4" id="KW-1185">Reference proteome</keyword>
<reference evidence="3 4" key="1">
    <citation type="submission" date="2016-03" db="EMBL/GenBank/DDBJ databases">
        <title>Comparative genomics of the ectomycorrhizal sister species Rhizopogon vinicolor and Rhizopogon vesiculosus (Basidiomycota: Boletales) reveals a divergence of the mating type B locus.</title>
        <authorList>
            <person name="Mujic A.B."/>
            <person name="Kuo A."/>
            <person name="Tritt A."/>
            <person name="Lipzen A."/>
            <person name="Chen C."/>
            <person name="Johnson J."/>
            <person name="Sharma A."/>
            <person name="Barry K."/>
            <person name="Grigoriev I.V."/>
            <person name="Spatafora J.W."/>
        </authorList>
    </citation>
    <scope>NUCLEOTIDE SEQUENCE [LARGE SCALE GENOMIC DNA]</scope>
    <source>
        <strain evidence="3 4">AM-OR11-056</strain>
    </source>
</reference>
<feature type="non-terminal residue" evidence="3">
    <location>
        <position position="187"/>
    </location>
</feature>
<gene>
    <name evidence="3" type="ORF">AZE42_12294</name>
</gene>
<organism evidence="3 4">
    <name type="scientific">Rhizopogon vesiculosus</name>
    <dbReference type="NCBI Taxonomy" id="180088"/>
    <lineage>
        <taxon>Eukaryota</taxon>
        <taxon>Fungi</taxon>
        <taxon>Dikarya</taxon>
        <taxon>Basidiomycota</taxon>
        <taxon>Agaricomycotina</taxon>
        <taxon>Agaricomycetes</taxon>
        <taxon>Agaricomycetidae</taxon>
        <taxon>Boletales</taxon>
        <taxon>Suillineae</taxon>
        <taxon>Rhizopogonaceae</taxon>
        <taxon>Rhizopogon</taxon>
    </lineage>
</organism>
<keyword evidence="2" id="KW-0732">Signal</keyword>
<dbReference type="Proteomes" id="UP000183567">
    <property type="component" value="Unassembled WGS sequence"/>
</dbReference>
<sequence length="187" mass="20869">MEQPLVKHRHLPALLAVLLIQVFESRVLHLEVPTDNFQSSGHVSGTLSDGSVARNPMAIFVEPLMQRNVNLIQLWRELDTITSGLGTDSTGSTSVSSLIHLAMHILSIVPNSAAMERILSQFGVIHNKVRNRLDPEKVRKQALVKSDTIAQHGSLRQRKRKFFANSDDESESNHYPSNPHRNPQTTA</sequence>
<protein>
    <recommendedName>
        <fullName evidence="5">HAT C-terminal dimerisation domain-containing protein</fullName>
    </recommendedName>
</protein>